<proteinExistence type="inferred from homology"/>
<dbReference type="SUPFAM" id="SSF50978">
    <property type="entry name" value="WD40 repeat-like"/>
    <property type="match status" value="1"/>
</dbReference>
<comment type="similarity">
    <text evidence="2 7">Belongs to the WD repeat DDB2/WDR76 family.</text>
</comment>
<dbReference type="PROSITE" id="PS50082">
    <property type="entry name" value="WD_REPEATS_2"/>
    <property type="match status" value="1"/>
</dbReference>
<evidence type="ECO:0000256" key="4">
    <source>
        <dbReference type="ARBA" id="ARBA00022574"/>
    </source>
</evidence>
<dbReference type="GO" id="GO:0005634">
    <property type="term" value="C:nucleus"/>
    <property type="evidence" value="ECO:0007669"/>
    <property type="project" value="TreeGrafter"/>
</dbReference>
<accession>A0A553Q2N8</accession>
<dbReference type="InterPro" id="IPR036322">
    <property type="entry name" value="WD40_repeat_dom_sf"/>
</dbReference>
<dbReference type="PANTHER" id="PTHR14773">
    <property type="entry name" value="WD REPEAT-CONTAINING PROTEIN 76"/>
    <property type="match status" value="1"/>
</dbReference>
<organism evidence="8 9">
    <name type="scientific">Danionella cerebrum</name>
    <dbReference type="NCBI Taxonomy" id="2873325"/>
    <lineage>
        <taxon>Eukaryota</taxon>
        <taxon>Metazoa</taxon>
        <taxon>Chordata</taxon>
        <taxon>Craniata</taxon>
        <taxon>Vertebrata</taxon>
        <taxon>Euteleostomi</taxon>
        <taxon>Actinopterygii</taxon>
        <taxon>Neopterygii</taxon>
        <taxon>Teleostei</taxon>
        <taxon>Ostariophysi</taxon>
        <taxon>Cypriniformes</taxon>
        <taxon>Danionidae</taxon>
        <taxon>Danioninae</taxon>
        <taxon>Danionella</taxon>
    </lineage>
</organism>
<dbReference type="GO" id="GO:0003677">
    <property type="term" value="F:DNA binding"/>
    <property type="evidence" value="ECO:0007669"/>
    <property type="project" value="TreeGrafter"/>
</dbReference>
<keyword evidence="9" id="KW-1185">Reference proteome</keyword>
<dbReference type="InterPro" id="IPR001680">
    <property type="entry name" value="WD40_rpt"/>
</dbReference>
<dbReference type="GO" id="GO:2000001">
    <property type="term" value="P:regulation of DNA damage checkpoint"/>
    <property type="evidence" value="ECO:0007669"/>
    <property type="project" value="TreeGrafter"/>
</dbReference>
<evidence type="ECO:0000313" key="8">
    <source>
        <dbReference type="EMBL" id="TRY84195.1"/>
    </source>
</evidence>
<keyword evidence="4 6" id="KW-0853">WD repeat</keyword>
<dbReference type="InterPro" id="IPR050853">
    <property type="entry name" value="WD_repeat_DNA-damage-binding"/>
</dbReference>
<evidence type="ECO:0000256" key="7">
    <source>
        <dbReference type="RuleBase" id="RU365004"/>
    </source>
</evidence>
<evidence type="ECO:0000256" key="5">
    <source>
        <dbReference type="ARBA" id="ARBA00022737"/>
    </source>
</evidence>
<name>A0A553Q2N8_9TELE</name>
<reference evidence="8 9" key="1">
    <citation type="journal article" date="2019" name="Sci. Data">
        <title>Hybrid genome assembly and annotation of Danionella translucida.</title>
        <authorList>
            <person name="Kadobianskyi M."/>
            <person name="Schulze L."/>
            <person name="Schuelke M."/>
            <person name="Judkewitz B."/>
        </authorList>
    </citation>
    <scope>NUCLEOTIDE SEQUENCE [LARGE SCALE GENOMIC DNA]</scope>
    <source>
        <strain evidence="8 9">Bolton</strain>
    </source>
</reference>
<sequence>MDPLTPVSFETTLTTIKANNVKPSGPIPLDPINLGEQNKLPEDLVHTWKDVSENATKVIHQRQPCNESCETGANWGDAGVICFAPHSHAINSMAFSPHQCNLITVSNDGFARSMDLEKAVFDESCETVHCMMTHPIRSVHVHPEQKHYFVVAEGSFVNIYDLRNLKRTKCQSISELHGHALSVSSAFFSPLTGNRVVTTCRDNRIRIFDTSKMDGLSPMLNSVERNIQKGWRLSAVWDPKHQECFVFGNPGKTPRIEVYHESGRILHSLQNKEHLTTVCSIAAFHPSRNILLGGNSSGKLHIFTD</sequence>
<comment type="caution">
    <text evidence="8">The sequence shown here is derived from an EMBL/GenBank/DDBJ whole genome shotgun (WGS) entry which is preliminary data.</text>
</comment>
<dbReference type="OrthoDB" id="9890280at2759"/>
<comment type="subunit">
    <text evidence="7">Interacts with CUL4A and/or CUL4B.</text>
</comment>
<gene>
    <name evidence="8" type="ORF">DNTS_026654</name>
</gene>
<dbReference type="PANTHER" id="PTHR14773:SF0">
    <property type="entry name" value="WD REPEAT-CONTAINING PROTEIN 76"/>
    <property type="match status" value="1"/>
</dbReference>
<dbReference type="Proteomes" id="UP000316079">
    <property type="component" value="Unassembled WGS sequence"/>
</dbReference>
<evidence type="ECO:0000256" key="1">
    <source>
        <dbReference type="ARBA" id="ARBA00002530"/>
    </source>
</evidence>
<evidence type="ECO:0000256" key="3">
    <source>
        <dbReference type="ARBA" id="ARBA00021234"/>
    </source>
</evidence>
<dbReference type="Pfam" id="PF00400">
    <property type="entry name" value="WD40"/>
    <property type="match status" value="2"/>
</dbReference>
<dbReference type="Gene3D" id="2.130.10.10">
    <property type="entry name" value="YVTN repeat-like/Quinoprotein amine dehydrogenase"/>
    <property type="match status" value="1"/>
</dbReference>
<dbReference type="InterPro" id="IPR015943">
    <property type="entry name" value="WD40/YVTN_repeat-like_dom_sf"/>
</dbReference>
<comment type="function">
    <text evidence="1 7">Specifically binds 5-hydroxymethylcytosine (5hmC), suggesting that it acts as a specific reader of 5hmC.</text>
</comment>
<evidence type="ECO:0000313" key="9">
    <source>
        <dbReference type="Proteomes" id="UP000316079"/>
    </source>
</evidence>
<evidence type="ECO:0000256" key="2">
    <source>
        <dbReference type="ARBA" id="ARBA00005434"/>
    </source>
</evidence>
<keyword evidence="5" id="KW-0677">Repeat</keyword>
<evidence type="ECO:0000256" key="6">
    <source>
        <dbReference type="PROSITE-ProRule" id="PRU00221"/>
    </source>
</evidence>
<feature type="repeat" description="WD" evidence="6">
    <location>
        <begin position="176"/>
        <end position="218"/>
    </location>
</feature>
<dbReference type="SMART" id="SM00320">
    <property type="entry name" value="WD40"/>
    <property type="match status" value="4"/>
</dbReference>
<dbReference type="EMBL" id="SRMA01026428">
    <property type="protein sequence ID" value="TRY84195.1"/>
    <property type="molecule type" value="Genomic_DNA"/>
</dbReference>
<dbReference type="AlphaFoldDB" id="A0A553Q2N8"/>
<protein>
    <recommendedName>
        <fullName evidence="3 7">WD repeat-containing protein 76</fullName>
    </recommendedName>
</protein>
<dbReference type="STRING" id="623744.A0A553Q2N8"/>